<dbReference type="InterPro" id="IPR036271">
    <property type="entry name" value="Tet_transcr_reg_TetR-rel_C_sf"/>
</dbReference>
<dbReference type="Gene3D" id="1.10.357.10">
    <property type="entry name" value="Tetracycline Repressor, domain 2"/>
    <property type="match status" value="1"/>
</dbReference>
<comment type="caution">
    <text evidence="4">The sequence shown here is derived from an EMBL/GenBank/DDBJ whole genome shotgun (WGS) entry which is preliminary data.</text>
</comment>
<reference evidence="5" key="1">
    <citation type="journal article" date="2019" name="Int. J. Syst. Evol. Microbiol.">
        <title>The Global Catalogue of Microorganisms (GCM) 10K type strain sequencing project: providing services to taxonomists for standard genome sequencing and annotation.</title>
        <authorList>
            <consortium name="The Broad Institute Genomics Platform"/>
            <consortium name="The Broad Institute Genome Sequencing Center for Infectious Disease"/>
            <person name="Wu L."/>
            <person name="Ma J."/>
        </authorList>
    </citation>
    <scope>NUCLEOTIDE SEQUENCE [LARGE SCALE GENOMIC DNA]</scope>
    <source>
        <strain evidence="5">JCM 14319</strain>
    </source>
</reference>
<dbReference type="EMBL" id="BAAANH010000001">
    <property type="protein sequence ID" value="GAA1752088.1"/>
    <property type="molecule type" value="Genomic_DNA"/>
</dbReference>
<dbReference type="Pfam" id="PF00440">
    <property type="entry name" value="TetR_N"/>
    <property type="match status" value="1"/>
</dbReference>
<dbReference type="InterPro" id="IPR009057">
    <property type="entry name" value="Homeodomain-like_sf"/>
</dbReference>
<gene>
    <name evidence="4" type="ORF">GCM10009747_07040</name>
</gene>
<evidence type="ECO:0000256" key="2">
    <source>
        <dbReference type="PROSITE-ProRule" id="PRU00335"/>
    </source>
</evidence>
<evidence type="ECO:0000313" key="4">
    <source>
        <dbReference type="EMBL" id="GAA1752088.1"/>
    </source>
</evidence>
<name>A0ABP4WI34_9MICO</name>
<sequence>MARNADLTRARILDAATAEFSARGIAGARVDRIADAAACNKALLYSYFGNKEQLFDAVFAVLVARLVEAHPIDAEHLDEYAGALVDSYLANPELVRLALWDRLERGGTGMRSPDLLATDAAKVAAIADAQASGAVSTRFAADEALAIVTVLASILPLLLSEAPDARVRQVVTTAVARLLD</sequence>
<protein>
    <recommendedName>
        <fullName evidence="3">HTH tetR-type domain-containing protein</fullName>
    </recommendedName>
</protein>
<dbReference type="Proteomes" id="UP001500506">
    <property type="component" value="Unassembled WGS sequence"/>
</dbReference>
<dbReference type="RefSeq" id="WP_232498433.1">
    <property type="nucleotide sequence ID" value="NZ_BAAANH010000001.1"/>
</dbReference>
<dbReference type="InterPro" id="IPR041467">
    <property type="entry name" value="Sco4008_C"/>
</dbReference>
<dbReference type="PROSITE" id="PS50977">
    <property type="entry name" value="HTH_TETR_2"/>
    <property type="match status" value="1"/>
</dbReference>
<dbReference type="SUPFAM" id="SSF48498">
    <property type="entry name" value="Tetracyclin repressor-like, C-terminal domain"/>
    <property type="match status" value="1"/>
</dbReference>
<feature type="DNA-binding region" description="H-T-H motif" evidence="2">
    <location>
        <begin position="29"/>
        <end position="48"/>
    </location>
</feature>
<proteinExistence type="predicted"/>
<keyword evidence="5" id="KW-1185">Reference proteome</keyword>
<dbReference type="PANTHER" id="PTHR30328">
    <property type="entry name" value="TRANSCRIPTIONAL REPRESSOR"/>
    <property type="match status" value="1"/>
</dbReference>
<dbReference type="InterPro" id="IPR050109">
    <property type="entry name" value="HTH-type_TetR-like_transc_reg"/>
</dbReference>
<dbReference type="InterPro" id="IPR001647">
    <property type="entry name" value="HTH_TetR"/>
</dbReference>
<dbReference type="PRINTS" id="PR00455">
    <property type="entry name" value="HTHTETR"/>
</dbReference>
<keyword evidence="1 2" id="KW-0238">DNA-binding</keyword>
<organism evidence="4 5">
    <name type="scientific">Agromyces humatus</name>
    <dbReference type="NCBI Taxonomy" id="279573"/>
    <lineage>
        <taxon>Bacteria</taxon>
        <taxon>Bacillati</taxon>
        <taxon>Actinomycetota</taxon>
        <taxon>Actinomycetes</taxon>
        <taxon>Micrococcales</taxon>
        <taxon>Microbacteriaceae</taxon>
        <taxon>Agromyces</taxon>
    </lineage>
</organism>
<evidence type="ECO:0000256" key="1">
    <source>
        <dbReference type="ARBA" id="ARBA00023125"/>
    </source>
</evidence>
<dbReference type="Pfam" id="PF17926">
    <property type="entry name" value="TetR_C_21"/>
    <property type="match status" value="1"/>
</dbReference>
<dbReference type="SUPFAM" id="SSF46689">
    <property type="entry name" value="Homeodomain-like"/>
    <property type="match status" value="1"/>
</dbReference>
<feature type="domain" description="HTH tetR-type" evidence="3">
    <location>
        <begin position="6"/>
        <end position="66"/>
    </location>
</feature>
<dbReference type="PANTHER" id="PTHR30328:SF54">
    <property type="entry name" value="HTH-TYPE TRANSCRIPTIONAL REPRESSOR SCO4008"/>
    <property type="match status" value="1"/>
</dbReference>
<evidence type="ECO:0000259" key="3">
    <source>
        <dbReference type="PROSITE" id="PS50977"/>
    </source>
</evidence>
<evidence type="ECO:0000313" key="5">
    <source>
        <dbReference type="Proteomes" id="UP001500506"/>
    </source>
</evidence>
<accession>A0ABP4WI34</accession>